<accession>A0A168ASS1</accession>
<dbReference type="GeneID" id="30019812"/>
<dbReference type="OrthoDB" id="329139at2759"/>
<keyword evidence="5" id="KW-0819">tRNA processing</keyword>
<dbReference type="RefSeq" id="XP_018706015.1">
    <property type="nucleotide sequence ID" value="XM_018847126.1"/>
</dbReference>
<evidence type="ECO:0000256" key="4">
    <source>
        <dbReference type="ARBA" id="ARBA00016009"/>
    </source>
</evidence>
<comment type="subcellular location">
    <subcellularLocation>
        <location evidence="1">Nucleus</location>
    </subcellularLocation>
</comment>
<dbReference type="Gene3D" id="3.30.2380.10">
    <property type="entry name" value="CGI121/TPRKB"/>
    <property type="match status" value="1"/>
</dbReference>
<evidence type="ECO:0000256" key="1">
    <source>
        <dbReference type="ARBA" id="ARBA00004123"/>
    </source>
</evidence>
<keyword evidence="9" id="KW-0418">Kinase</keyword>
<keyword evidence="9" id="KW-0808">Transferase</keyword>
<evidence type="ECO:0000256" key="2">
    <source>
        <dbReference type="ARBA" id="ARBA00005546"/>
    </source>
</evidence>
<dbReference type="GO" id="GO:0000408">
    <property type="term" value="C:EKC/KEOPS complex"/>
    <property type="evidence" value="ECO:0007669"/>
    <property type="project" value="TreeGrafter"/>
</dbReference>
<keyword evidence="10" id="KW-1185">Reference proteome</keyword>
<dbReference type="GO" id="GO:0005634">
    <property type="term" value="C:nucleus"/>
    <property type="evidence" value="ECO:0007669"/>
    <property type="project" value="UniProtKB-SubCell"/>
</dbReference>
<reference evidence="9 10" key="1">
    <citation type="journal article" date="2016" name="Genome Biol. Evol.">
        <title>Divergent and convergent evolution of fungal pathogenicity.</title>
        <authorList>
            <person name="Shang Y."/>
            <person name="Xiao G."/>
            <person name="Zheng P."/>
            <person name="Cen K."/>
            <person name="Zhan S."/>
            <person name="Wang C."/>
        </authorList>
    </citation>
    <scope>NUCLEOTIDE SEQUENCE [LARGE SCALE GENOMIC DNA]</scope>
    <source>
        <strain evidence="9 10">ARSEF 2679</strain>
    </source>
</reference>
<evidence type="ECO:0000256" key="7">
    <source>
        <dbReference type="ARBA" id="ARBA00025043"/>
    </source>
</evidence>
<comment type="caution">
    <text evidence="9">The sequence shown here is derived from an EMBL/GenBank/DDBJ whole genome shotgun (WGS) entry which is preliminary data.</text>
</comment>
<dbReference type="PANTHER" id="PTHR15840:SF10">
    <property type="entry name" value="EKC_KEOPS COMPLEX SUBUNIT TPRKB"/>
    <property type="match status" value="1"/>
</dbReference>
<name>A0A168ASS1_CORFA</name>
<evidence type="ECO:0000256" key="5">
    <source>
        <dbReference type="ARBA" id="ARBA00022694"/>
    </source>
</evidence>
<dbReference type="InterPro" id="IPR013926">
    <property type="entry name" value="CGI121/TPRKB"/>
</dbReference>
<proteinExistence type="inferred from homology"/>
<comment type="similarity">
    <text evidence="2 8">Belongs to the CGI121/TPRKB family.</text>
</comment>
<organism evidence="9 10">
    <name type="scientific">Cordyceps fumosorosea (strain ARSEF 2679)</name>
    <name type="common">Isaria fumosorosea</name>
    <dbReference type="NCBI Taxonomy" id="1081104"/>
    <lineage>
        <taxon>Eukaryota</taxon>
        <taxon>Fungi</taxon>
        <taxon>Dikarya</taxon>
        <taxon>Ascomycota</taxon>
        <taxon>Pezizomycotina</taxon>
        <taxon>Sordariomycetes</taxon>
        <taxon>Hypocreomycetidae</taxon>
        <taxon>Hypocreales</taxon>
        <taxon>Cordycipitaceae</taxon>
        <taxon>Cordyceps</taxon>
    </lineage>
</organism>
<protein>
    <recommendedName>
        <fullName evidence="4">EKC/KEOPS complex subunit CGI121</fullName>
    </recommendedName>
    <alternativeName>
        <fullName evidence="3">EKC/KEOPS complex subunit cgi121</fullName>
    </alternativeName>
</protein>
<evidence type="ECO:0000256" key="3">
    <source>
        <dbReference type="ARBA" id="ARBA00015316"/>
    </source>
</evidence>
<gene>
    <name evidence="9" type="ORF">ISF_03520</name>
</gene>
<dbReference type="STRING" id="1081104.A0A168ASS1"/>
<dbReference type="PANTHER" id="PTHR15840">
    <property type="entry name" value="CGI-121 FAMILY MEMBER"/>
    <property type="match status" value="1"/>
</dbReference>
<comment type="function">
    <text evidence="7">Component of the EKC/KEOPS complex that is required for the formation of a threonylcarbamoyl group on adenosine at position 37 (t(6)A37) in tRNAs that read codons beginning with adenine. The complex is probably involved in the transfer of the threonylcarbamoyl moiety of threonylcarbamoyl-AMP (TC-AMP) to the N6 group of A37. CGI121 acts as an allosteric effector that regulates the t(6)A activity of the complex. The EKC/KEOPS complex also promotes both telomere uncapping and telomere elongation. The complex is required for efficient recruitment of transcriptional coactivators. CGI121 is not required for tRNA modification.</text>
</comment>
<keyword evidence="6 8" id="KW-0539">Nucleus</keyword>
<dbReference type="InterPro" id="IPR036504">
    <property type="entry name" value="CGI121/TPRKB_sf"/>
</dbReference>
<dbReference type="GO" id="GO:0002949">
    <property type="term" value="P:tRNA threonylcarbamoyladenosine modification"/>
    <property type="evidence" value="ECO:0007669"/>
    <property type="project" value="TreeGrafter"/>
</dbReference>
<evidence type="ECO:0000313" key="9">
    <source>
        <dbReference type="EMBL" id="OAA69145.1"/>
    </source>
</evidence>
<evidence type="ECO:0000256" key="6">
    <source>
        <dbReference type="ARBA" id="ARBA00023242"/>
    </source>
</evidence>
<evidence type="ECO:0000313" key="10">
    <source>
        <dbReference type="Proteomes" id="UP000076744"/>
    </source>
</evidence>
<dbReference type="Pfam" id="PF08617">
    <property type="entry name" value="CGI-121"/>
    <property type="match status" value="1"/>
</dbReference>
<dbReference type="Proteomes" id="UP000076744">
    <property type="component" value="Unassembled WGS sequence"/>
</dbReference>
<evidence type="ECO:0000256" key="8">
    <source>
        <dbReference type="RuleBase" id="RU004398"/>
    </source>
</evidence>
<sequence length="196" mass="21388">MELEVIKLEHVPDSYTVHLALFRDVKNAAFLHQQLLARNSDFEYAFVDASVVVSRMQLLAAVFKATNAAANGALQTPNIHSETVASLSPSNNIADAYRRFGISPTTKDLLVVKITFPTEARPQPAPTESIAKHLQENVEGISVPASDDNIAACADMAKVRKYYKLNGINWLNTPDQAEGKKQIEGLILGSMALRGV</sequence>
<dbReference type="GO" id="GO:0005829">
    <property type="term" value="C:cytosol"/>
    <property type="evidence" value="ECO:0007669"/>
    <property type="project" value="TreeGrafter"/>
</dbReference>
<dbReference type="GO" id="GO:0016301">
    <property type="term" value="F:kinase activity"/>
    <property type="evidence" value="ECO:0007669"/>
    <property type="project" value="UniProtKB-KW"/>
</dbReference>
<dbReference type="AlphaFoldDB" id="A0A168ASS1"/>
<dbReference type="SUPFAM" id="SSF143870">
    <property type="entry name" value="PF0523-like"/>
    <property type="match status" value="1"/>
</dbReference>
<dbReference type="EMBL" id="AZHB01000006">
    <property type="protein sequence ID" value="OAA69145.1"/>
    <property type="molecule type" value="Genomic_DNA"/>
</dbReference>